<organism evidence="1 2">
    <name type="scientific">Malus baccata</name>
    <name type="common">Siberian crab apple</name>
    <name type="synonym">Pyrus baccata</name>
    <dbReference type="NCBI Taxonomy" id="106549"/>
    <lineage>
        <taxon>Eukaryota</taxon>
        <taxon>Viridiplantae</taxon>
        <taxon>Streptophyta</taxon>
        <taxon>Embryophyta</taxon>
        <taxon>Tracheophyta</taxon>
        <taxon>Spermatophyta</taxon>
        <taxon>Magnoliopsida</taxon>
        <taxon>eudicotyledons</taxon>
        <taxon>Gunneridae</taxon>
        <taxon>Pentapetalae</taxon>
        <taxon>rosids</taxon>
        <taxon>fabids</taxon>
        <taxon>Rosales</taxon>
        <taxon>Rosaceae</taxon>
        <taxon>Amygdaloideae</taxon>
        <taxon>Maleae</taxon>
        <taxon>Malus</taxon>
    </lineage>
</organism>
<gene>
    <name evidence="1" type="ORF">C1H46_001807</name>
</gene>
<name>A0A540NNK0_MALBA</name>
<evidence type="ECO:0000313" key="1">
    <source>
        <dbReference type="EMBL" id="TQE12595.1"/>
    </source>
</evidence>
<proteinExistence type="predicted"/>
<dbReference type="AlphaFoldDB" id="A0A540NNK0"/>
<protein>
    <submittedName>
        <fullName evidence="1">Uncharacterized protein</fullName>
    </submittedName>
</protein>
<sequence>MENLDIRGSADSSPWLSTSLTDYGGGLTRFGSRVLMRFKRNLLDFITEVIPNHNHDNYTCQRWVPSPLMTTKVIGGGSGSQPSRIHKAGRLRKKNTCQTRCQAWDWRG</sequence>
<comment type="caution">
    <text evidence="1">The sequence shown here is derived from an EMBL/GenBank/DDBJ whole genome shotgun (WGS) entry which is preliminary data.</text>
</comment>
<keyword evidence="2" id="KW-1185">Reference proteome</keyword>
<dbReference type="EMBL" id="VIEB01000018">
    <property type="protein sequence ID" value="TQE12595.1"/>
    <property type="molecule type" value="Genomic_DNA"/>
</dbReference>
<evidence type="ECO:0000313" key="2">
    <source>
        <dbReference type="Proteomes" id="UP000315295"/>
    </source>
</evidence>
<accession>A0A540NNK0</accession>
<reference evidence="1 2" key="1">
    <citation type="journal article" date="2019" name="G3 (Bethesda)">
        <title>Sequencing of a Wild Apple (Malus baccata) Genome Unravels the Differences Between Cultivated and Wild Apple Species Regarding Disease Resistance and Cold Tolerance.</title>
        <authorList>
            <person name="Chen X."/>
        </authorList>
    </citation>
    <scope>NUCLEOTIDE SEQUENCE [LARGE SCALE GENOMIC DNA]</scope>
    <source>
        <strain evidence="2">cv. Shandingzi</strain>
        <tissue evidence="1">Leaves</tissue>
    </source>
</reference>
<dbReference type="Proteomes" id="UP000315295">
    <property type="component" value="Unassembled WGS sequence"/>
</dbReference>